<dbReference type="GeneID" id="111430699"/>
<dbReference type="PANTHER" id="PTHR13343:SF28">
    <property type="entry name" value="PENTATRICOPEPTIDE REPEAT (PPR) SUPERFAMILY PROTEIN"/>
    <property type="match status" value="1"/>
</dbReference>
<reference evidence="3" key="1">
    <citation type="submission" date="2025-08" db="UniProtKB">
        <authorList>
            <consortium name="RefSeq"/>
        </authorList>
    </citation>
    <scope>IDENTIFICATION</scope>
    <source>
        <tissue evidence="3">Young leaves</tissue>
    </source>
</reference>
<feature type="region of interest" description="Disordered" evidence="1">
    <location>
        <begin position="218"/>
        <end position="243"/>
    </location>
</feature>
<evidence type="ECO:0000313" key="2">
    <source>
        <dbReference type="Proteomes" id="UP000504609"/>
    </source>
</evidence>
<dbReference type="InterPro" id="IPR037119">
    <property type="entry name" value="Haem_oxidase_HugZ-like_sf"/>
</dbReference>
<dbReference type="Proteomes" id="UP000504609">
    <property type="component" value="Unplaced"/>
</dbReference>
<proteinExistence type="predicted"/>
<dbReference type="RefSeq" id="XP_022922835.1">
    <property type="nucleotide sequence ID" value="XM_023067067.1"/>
</dbReference>
<name>A0A6J1E9X9_CUCMO</name>
<protein>
    <submittedName>
        <fullName evidence="3">Uncharacterized protein At3g49140-like</fullName>
    </submittedName>
</protein>
<accession>A0A6J1E9X9</accession>
<gene>
    <name evidence="3" type="primary">LOC111430699</name>
</gene>
<keyword evidence="2" id="KW-1185">Reference proteome</keyword>
<dbReference type="SUPFAM" id="SSF50475">
    <property type="entry name" value="FMN-binding split barrel"/>
    <property type="match status" value="1"/>
</dbReference>
<evidence type="ECO:0000313" key="3">
    <source>
        <dbReference type="RefSeq" id="XP_022922835.1"/>
    </source>
</evidence>
<evidence type="ECO:0000256" key="1">
    <source>
        <dbReference type="SAM" id="MobiDB-lite"/>
    </source>
</evidence>
<dbReference type="KEGG" id="cmos:111430699"/>
<organism evidence="2 3">
    <name type="scientific">Cucurbita moschata</name>
    <name type="common">Winter crookneck squash</name>
    <name type="synonym">Cucurbita pepo var. moschata</name>
    <dbReference type="NCBI Taxonomy" id="3662"/>
    <lineage>
        <taxon>Eukaryota</taxon>
        <taxon>Viridiplantae</taxon>
        <taxon>Streptophyta</taxon>
        <taxon>Embryophyta</taxon>
        <taxon>Tracheophyta</taxon>
        <taxon>Spermatophyta</taxon>
        <taxon>Magnoliopsida</taxon>
        <taxon>eudicotyledons</taxon>
        <taxon>Gunneridae</taxon>
        <taxon>Pentapetalae</taxon>
        <taxon>rosids</taxon>
        <taxon>fabids</taxon>
        <taxon>Cucurbitales</taxon>
        <taxon>Cucurbitaceae</taxon>
        <taxon>Cucurbiteae</taxon>
        <taxon>Cucurbita</taxon>
    </lineage>
</organism>
<sequence>MIETALAVRFSGGANFCYSSALSNHRPAWTSEDVTCIGHVNSSCRLFQSCASDVQWKRCQRLNSRSLLGKNNLKKNGIQASAEHLGSASDPIKQNRRLQYHPSEEFVKSITEIAEDVRPTSAETTRTIIEVNGKATLMFAGLINDEVQENIIWPDLPYVTDEHGNIYFQVKSTEETLQNLNSENNFVQVLIGLDSMEMIDELELFGPSEVEFGFEELDDEVTNDGDDEDEVDDGEDDDDADDEYDRDWVSVIDDEDDQNYSDETLGDWAKLETMRSSHPMHFANKLSESASDDPIDCMEEPPATLLIQGFLRPAFSEEHTVIQRHLSSRHSSNGDIHEAQKLEDNLENRGRINHQGHESSSSKDGLNMVDGLAENIPVNDASFYRLEMIKVQLCTGHAHPSNVEIEDLMKAQPDAIGHSAEKIISRLRAGGEKTTQALKSLCWRCKGIQVEEAVINGIDSLGFDVRVCSGTQVQTLRFAFDTRATSEFSAEKQLDDLLFPRIHSKPPKMKQTHQNEC</sequence>
<dbReference type="PANTHER" id="PTHR13343">
    <property type="entry name" value="CREG1 PROTEIN"/>
    <property type="match status" value="1"/>
</dbReference>
<dbReference type="Gene3D" id="3.20.180.10">
    <property type="entry name" value="PNP-oxidase-like"/>
    <property type="match status" value="1"/>
</dbReference>
<dbReference type="AlphaFoldDB" id="A0A6J1E9X9"/>